<dbReference type="EMBL" id="MN740041">
    <property type="protein sequence ID" value="QHT85270.1"/>
    <property type="molecule type" value="Genomic_DNA"/>
</dbReference>
<sequence length="104" mass="11095">MRSIGTFRAGTTTLGSDTVSRDQHFAAGRAMVTQKVEQNRIPKVGVMDSSQRTSLRVASLGNLRTQFATRNGNDVKSALLRTRNAGAVAPKKKNAAKGSANSTF</sequence>
<reference evidence="2" key="1">
    <citation type="journal article" date="2020" name="Nature">
        <title>Giant virus diversity and host interactions through global metagenomics.</title>
        <authorList>
            <person name="Schulz F."/>
            <person name="Roux S."/>
            <person name="Paez-Espino D."/>
            <person name="Jungbluth S."/>
            <person name="Walsh D.A."/>
            <person name="Denef V.J."/>
            <person name="McMahon K.D."/>
            <person name="Konstantinidis K.T."/>
            <person name="Eloe-Fadrosh E.A."/>
            <person name="Kyrpides N.C."/>
            <person name="Woyke T."/>
        </authorList>
    </citation>
    <scope>NUCLEOTIDE SEQUENCE</scope>
    <source>
        <strain evidence="2">GVMAG-M-3300023184-17</strain>
    </source>
</reference>
<evidence type="ECO:0000313" key="2">
    <source>
        <dbReference type="EMBL" id="QHT85270.1"/>
    </source>
</evidence>
<feature type="region of interest" description="Disordered" evidence="1">
    <location>
        <begin position="85"/>
        <end position="104"/>
    </location>
</feature>
<dbReference type="AlphaFoldDB" id="A0A6C0HXX4"/>
<evidence type="ECO:0000256" key="1">
    <source>
        <dbReference type="SAM" id="MobiDB-lite"/>
    </source>
</evidence>
<accession>A0A6C0HXX4</accession>
<protein>
    <submittedName>
        <fullName evidence="2">Uncharacterized protein</fullName>
    </submittedName>
</protein>
<proteinExistence type="predicted"/>
<name>A0A6C0HXX4_9ZZZZ</name>
<organism evidence="2">
    <name type="scientific">viral metagenome</name>
    <dbReference type="NCBI Taxonomy" id="1070528"/>
    <lineage>
        <taxon>unclassified sequences</taxon>
        <taxon>metagenomes</taxon>
        <taxon>organismal metagenomes</taxon>
    </lineage>
</organism>